<evidence type="ECO:0000256" key="1">
    <source>
        <dbReference type="SAM" id="Phobius"/>
    </source>
</evidence>
<dbReference type="AlphaFoldDB" id="A0A2R4VRB9"/>
<dbReference type="Gene3D" id="1.10.10.1320">
    <property type="entry name" value="Anti-sigma factor, zinc-finger domain"/>
    <property type="match status" value="1"/>
</dbReference>
<feature type="domain" description="Putative zinc-finger" evidence="2">
    <location>
        <begin position="8"/>
        <end position="31"/>
    </location>
</feature>
<dbReference type="InterPro" id="IPR041916">
    <property type="entry name" value="Anti_sigma_zinc_sf"/>
</dbReference>
<reference evidence="3 4" key="1">
    <citation type="submission" date="2018-04" db="EMBL/GenBank/DDBJ databases">
        <title>Complete genome sequence of the nitrogen-fixing bacterium Azospirillum humicireducens type strain SgZ-5.</title>
        <authorList>
            <person name="Yu Z."/>
        </authorList>
    </citation>
    <scope>NUCLEOTIDE SEQUENCE [LARGE SCALE GENOMIC DNA]</scope>
    <source>
        <strain evidence="3 4">SgZ-5</strain>
        <plasmid evidence="3 4">pYZ1</plasmid>
    </source>
</reference>
<keyword evidence="1" id="KW-0812">Transmembrane</keyword>
<dbReference type="Pfam" id="PF13490">
    <property type="entry name" value="zf-HC2"/>
    <property type="match status" value="1"/>
</dbReference>
<accession>A0A2R4VRB9</accession>
<evidence type="ECO:0000313" key="4">
    <source>
        <dbReference type="Proteomes" id="UP000077405"/>
    </source>
</evidence>
<keyword evidence="3" id="KW-0614">Plasmid</keyword>
<keyword evidence="1" id="KW-1133">Transmembrane helix</keyword>
<evidence type="ECO:0000259" key="2">
    <source>
        <dbReference type="Pfam" id="PF13490"/>
    </source>
</evidence>
<keyword evidence="4" id="KW-1185">Reference proteome</keyword>
<protein>
    <recommendedName>
        <fullName evidence="2">Putative zinc-finger domain-containing protein</fullName>
    </recommendedName>
</protein>
<evidence type="ECO:0000313" key="3">
    <source>
        <dbReference type="EMBL" id="AWB06976.1"/>
    </source>
</evidence>
<dbReference type="EMBL" id="CP028902">
    <property type="protein sequence ID" value="AWB06976.1"/>
    <property type="molecule type" value="Genomic_DNA"/>
</dbReference>
<geneLocation type="plasmid" evidence="3 4">
    <name>pYZ1</name>
</geneLocation>
<keyword evidence="1" id="KW-0472">Membrane</keyword>
<proteinExistence type="predicted"/>
<dbReference type="InterPro" id="IPR027383">
    <property type="entry name" value="Znf_put"/>
</dbReference>
<organism evidence="3 4">
    <name type="scientific">Azospirillum humicireducens</name>
    <dbReference type="NCBI Taxonomy" id="1226968"/>
    <lineage>
        <taxon>Bacteria</taxon>
        <taxon>Pseudomonadati</taxon>
        <taxon>Pseudomonadota</taxon>
        <taxon>Alphaproteobacteria</taxon>
        <taxon>Rhodospirillales</taxon>
        <taxon>Azospirillaceae</taxon>
        <taxon>Azospirillum</taxon>
    </lineage>
</organism>
<dbReference type="Proteomes" id="UP000077405">
    <property type="component" value="Plasmid pYZ1"/>
</dbReference>
<sequence>MGTGMNGEWQADLHAYIDGELDPARRLAFEAFLASNPAAAARLHDYLHQREALRQGFARMTGDPPRHTESLTGRLYGRLRTERVIRRFGPLAAAILLLVGGANIAALVHHQQKTASYSVPDFAEQAAEMHETAVSQSLALSDQSLADLNAMAEGLPHRLGAVTVNLPALDPNLLTLLRATLVPMSSGVGLQFVYREKDGEMLTLLVVAGDPIDDRGLHAVEQRGLQLVYWRNGATAYTLAGSRSDGDLLLVAKKMADSVRRS</sequence>
<gene>
    <name evidence="3" type="ORF">A6A40_17005</name>
</gene>
<dbReference type="KEGG" id="ahu:A6A40_17005"/>
<name>A0A2R4VRB9_9PROT</name>
<dbReference type="OrthoDB" id="9152892at2"/>
<feature type="transmembrane region" description="Helical" evidence="1">
    <location>
        <begin position="88"/>
        <end position="108"/>
    </location>
</feature>